<sequence length="90" mass="9899">MGVGVEYVPEQGVSCEITPQQAHVNALHEAFCQVLFRVIAARHNAFKDRAPDNKAVAARSAFLFGKLLTQHLFPVLKLPDFLLSVLNLGL</sequence>
<accession>A0A5K1IDM5</accession>
<name>A0A5K1IDM5_9ACTN</name>
<evidence type="ECO:0000313" key="2">
    <source>
        <dbReference type="Proteomes" id="UP000330807"/>
    </source>
</evidence>
<dbReference type="AlphaFoldDB" id="A0A5K1IDM5"/>
<organism evidence="1 2">
    <name type="scientific">Collinsella aerofaciens</name>
    <dbReference type="NCBI Taxonomy" id="74426"/>
    <lineage>
        <taxon>Bacteria</taxon>
        <taxon>Bacillati</taxon>
        <taxon>Actinomycetota</taxon>
        <taxon>Coriobacteriia</taxon>
        <taxon>Coriobacteriales</taxon>
        <taxon>Coriobacteriaceae</taxon>
        <taxon>Collinsella</taxon>
    </lineage>
</organism>
<dbReference type="EMBL" id="CABWIH010000131">
    <property type="protein sequence ID" value="VWM05284.1"/>
    <property type="molecule type" value="Genomic_DNA"/>
</dbReference>
<evidence type="ECO:0000313" key="1">
    <source>
        <dbReference type="EMBL" id="VWM05284.1"/>
    </source>
</evidence>
<gene>
    <name evidence="1" type="ORF">LMKDKBCB_00682</name>
</gene>
<reference evidence="1 2" key="1">
    <citation type="submission" date="2019-10" db="EMBL/GenBank/DDBJ databases">
        <authorList>
            <person name="Wolf R A."/>
        </authorList>
    </citation>
    <scope>NUCLEOTIDE SEQUENCE [LARGE SCALE GENOMIC DNA]</scope>
    <source>
        <strain evidence="1">Collinsella_aerofaciens_AK_138A</strain>
    </source>
</reference>
<protein>
    <submittedName>
        <fullName evidence="1">Uncharacterized protein</fullName>
    </submittedName>
</protein>
<dbReference type="Proteomes" id="UP000330807">
    <property type="component" value="Unassembled WGS sequence"/>
</dbReference>
<proteinExistence type="predicted"/>